<keyword evidence="2" id="KW-1185">Reference proteome</keyword>
<dbReference type="AlphaFoldDB" id="A0A1R2BXV4"/>
<evidence type="ECO:0000313" key="1">
    <source>
        <dbReference type="EMBL" id="OMJ81445.1"/>
    </source>
</evidence>
<name>A0A1R2BXV4_9CILI</name>
<dbReference type="EMBL" id="MPUH01000380">
    <property type="protein sequence ID" value="OMJ81445.1"/>
    <property type="molecule type" value="Genomic_DNA"/>
</dbReference>
<comment type="caution">
    <text evidence="1">The sequence shown here is derived from an EMBL/GenBank/DDBJ whole genome shotgun (WGS) entry which is preliminary data.</text>
</comment>
<dbReference type="Proteomes" id="UP000187209">
    <property type="component" value="Unassembled WGS sequence"/>
</dbReference>
<organism evidence="1 2">
    <name type="scientific">Stentor coeruleus</name>
    <dbReference type="NCBI Taxonomy" id="5963"/>
    <lineage>
        <taxon>Eukaryota</taxon>
        <taxon>Sar</taxon>
        <taxon>Alveolata</taxon>
        <taxon>Ciliophora</taxon>
        <taxon>Postciliodesmatophora</taxon>
        <taxon>Heterotrichea</taxon>
        <taxon>Heterotrichida</taxon>
        <taxon>Stentoridae</taxon>
        <taxon>Stentor</taxon>
    </lineage>
</organism>
<proteinExistence type="predicted"/>
<sequence length="724" mass="88430">MYESLADQFYDSKLCTKALKCLRNHSFKSKALYKLEVILYSPLRFALSDVFARIKSYKPSYPVPESHKDFSFMNFINDEVLRKFEKKLRRPFLLYGFEQINSYVENLATSRIIESNQISYTSQIALKTENISQRINSLMSQISGKKELEKNIKIVPKLRMSRVALQDPHMKKEYIMSNRCEDLSDDITDISRYEVCLKVVKAWKKFMFQKKALDYKVYSMRKLKFARVAKKIITAMSEFSKTQKIKNTRNFLVLNVHYLKLMRISFGELYKTRISGKKIKKYSKNKIYIIKKTLIEHWKIFLKGLKSKNAHYSRVWKFLRKKLLVKYFKLLKIRAKEIQISKNHKELTIVYYSDKICKLALTLLIKAVTKSKLHRAQKLLASQHFFKIHCKRIIRYFKFGVLESKNSANLKNLSKQHFIKSNKKKFIKALYTKNVTHKNYNQKLSLARDHYVDYLLRCIMFTWASNVKNFKDKKLKRYRSFLIHCKNLIEKGFYGWKKIYPRLRYRRYRSLRLENNINWNIIDSYFCEWIRRTGEIVNKSNHCDRLYKLKIAKKVFDSWLCHHWRVQKKYLDWKNKLNYMKSRKTKIVLDKFKAYMKKRDWKYSQKHYAQLIYTDRIFRKWNLLCKKKILLKWITSYHYFKYIFRRWKNYSYECRYSFYAVQHHFCLLKKKVIIKWRKHIKMRQLNFEKLESYRHYKNQKDCGIFFDQWVKIYDKVVLEKCKSK</sequence>
<gene>
    <name evidence="1" type="ORF">SteCoe_18060</name>
</gene>
<evidence type="ECO:0008006" key="3">
    <source>
        <dbReference type="Google" id="ProtNLM"/>
    </source>
</evidence>
<protein>
    <recommendedName>
        <fullName evidence="3">Sfi1 spindle body domain-containing protein</fullName>
    </recommendedName>
</protein>
<dbReference type="OrthoDB" id="10691926at2759"/>
<accession>A0A1R2BXV4</accession>
<reference evidence="1 2" key="1">
    <citation type="submission" date="2016-11" db="EMBL/GenBank/DDBJ databases">
        <title>The macronuclear genome of Stentor coeruleus: a giant cell with tiny introns.</title>
        <authorList>
            <person name="Slabodnick M."/>
            <person name="Ruby J.G."/>
            <person name="Reiff S.B."/>
            <person name="Swart E.C."/>
            <person name="Gosai S."/>
            <person name="Prabakaran S."/>
            <person name="Witkowska E."/>
            <person name="Larue G.E."/>
            <person name="Fisher S."/>
            <person name="Freeman R.M."/>
            <person name="Gunawardena J."/>
            <person name="Chu W."/>
            <person name="Stover N.A."/>
            <person name="Gregory B.D."/>
            <person name="Nowacki M."/>
            <person name="Derisi J."/>
            <person name="Roy S.W."/>
            <person name="Marshall W.F."/>
            <person name="Sood P."/>
        </authorList>
    </citation>
    <scope>NUCLEOTIDE SEQUENCE [LARGE SCALE GENOMIC DNA]</scope>
    <source>
        <strain evidence="1">WM001</strain>
    </source>
</reference>
<evidence type="ECO:0000313" key="2">
    <source>
        <dbReference type="Proteomes" id="UP000187209"/>
    </source>
</evidence>